<dbReference type="InterPro" id="IPR047865">
    <property type="entry name" value="Ribosomal_uL10_bac_type"/>
</dbReference>
<gene>
    <name evidence="5 6" type="primary">rplJ</name>
    <name evidence="6" type="ORF">CO174_03080</name>
</gene>
<dbReference type="NCBIfam" id="NF000955">
    <property type="entry name" value="PRK00099.1-1"/>
    <property type="match status" value="1"/>
</dbReference>
<dbReference type="Proteomes" id="UP000229385">
    <property type="component" value="Unassembled WGS sequence"/>
</dbReference>
<dbReference type="CDD" id="cd05797">
    <property type="entry name" value="Ribosomal_L10"/>
    <property type="match status" value="1"/>
</dbReference>
<sequence>MPKTRQEKEEIVAELADKLARMKTVVFTSVSGYTMENANDLRQKGIDLGVELLVAKKTLLVRALEKNGFTIGKNDLEGSILTSLGYNDEVAAAKLMAEFAKDREDIQIVGGILEGEFVGTDAIKQLATLPSREELLAQLVGSINAPVSGFVNALAGNLRNFVYVLNAVKEAKA</sequence>
<dbReference type="SUPFAM" id="SSF160369">
    <property type="entry name" value="Ribosomal protein L10-like"/>
    <property type="match status" value="1"/>
</dbReference>
<evidence type="ECO:0000313" key="7">
    <source>
        <dbReference type="Proteomes" id="UP000229385"/>
    </source>
</evidence>
<organism evidence="6 7">
    <name type="scientific">Candidatus Uhrbacteria bacterium CG_4_9_14_3_um_filter_50_9</name>
    <dbReference type="NCBI Taxonomy" id="1975035"/>
    <lineage>
        <taxon>Bacteria</taxon>
        <taxon>Candidatus Uhriibacteriota</taxon>
    </lineage>
</organism>
<dbReference type="InterPro" id="IPR043141">
    <property type="entry name" value="Ribosomal_uL10-like_sf"/>
</dbReference>
<dbReference type="GO" id="GO:0005840">
    <property type="term" value="C:ribosome"/>
    <property type="evidence" value="ECO:0007669"/>
    <property type="project" value="UniProtKB-KW"/>
</dbReference>
<protein>
    <recommendedName>
        <fullName evidence="4 5">Large ribosomal subunit protein uL10</fullName>
    </recommendedName>
</protein>
<dbReference type="PANTHER" id="PTHR11560">
    <property type="entry name" value="39S RIBOSOMAL PROTEIN L10, MITOCHONDRIAL"/>
    <property type="match status" value="1"/>
</dbReference>
<evidence type="ECO:0000256" key="3">
    <source>
        <dbReference type="ARBA" id="ARBA00023274"/>
    </source>
</evidence>
<accession>A0A2M7XCB0</accession>
<evidence type="ECO:0000313" key="6">
    <source>
        <dbReference type="EMBL" id="PJA45462.1"/>
    </source>
</evidence>
<keyword evidence="3 5" id="KW-0687">Ribonucleoprotein</keyword>
<comment type="caution">
    <text evidence="6">The sequence shown here is derived from an EMBL/GenBank/DDBJ whole genome shotgun (WGS) entry which is preliminary data.</text>
</comment>
<evidence type="ECO:0000256" key="2">
    <source>
        <dbReference type="ARBA" id="ARBA00022980"/>
    </source>
</evidence>
<dbReference type="GO" id="GO:0006412">
    <property type="term" value="P:translation"/>
    <property type="evidence" value="ECO:0007669"/>
    <property type="project" value="UniProtKB-UniRule"/>
</dbReference>
<comment type="subunit">
    <text evidence="5">Part of the ribosomal stalk of the 50S ribosomal subunit. The N-terminus interacts with L11 and the large rRNA to form the base of the stalk. The C-terminus forms an elongated spine to which L12 dimers bind in a sequential fashion forming a multimeric L10(L12)X complex.</text>
</comment>
<dbReference type="Gene3D" id="6.10.250.290">
    <property type="match status" value="1"/>
</dbReference>
<reference evidence="7" key="1">
    <citation type="submission" date="2017-09" db="EMBL/GenBank/DDBJ databases">
        <title>Depth-based differentiation of microbial function through sediment-hosted aquifers and enrichment of novel symbionts in the deep terrestrial subsurface.</title>
        <authorList>
            <person name="Probst A.J."/>
            <person name="Ladd B."/>
            <person name="Jarett J.K."/>
            <person name="Geller-Mcgrath D.E."/>
            <person name="Sieber C.M.K."/>
            <person name="Emerson J.B."/>
            <person name="Anantharaman K."/>
            <person name="Thomas B.C."/>
            <person name="Malmstrom R."/>
            <person name="Stieglmeier M."/>
            <person name="Klingl A."/>
            <person name="Woyke T."/>
            <person name="Ryan C.M."/>
            <person name="Banfield J.F."/>
        </authorList>
    </citation>
    <scope>NUCLEOTIDE SEQUENCE [LARGE SCALE GENOMIC DNA]</scope>
</reference>
<dbReference type="GO" id="GO:1990904">
    <property type="term" value="C:ribonucleoprotein complex"/>
    <property type="evidence" value="ECO:0007669"/>
    <property type="project" value="UniProtKB-KW"/>
</dbReference>
<evidence type="ECO:0000256" key="4">
    <source>
        <dbReference type="ARBA" id="ARBA00035202"/>
    </source>
</evidence>
<keyword evidence="5" id="KW-0699">rRNA-binding</keyword>
<comment type="function">
    <text evidence="5">Forms part of the ribosomal stalk, playing a central role in the interaction of the ribosome with GTP-bound translation factors.</text>
</comment>
<dbReference type="InterPro" id="IPR001790">
    <property type="entry name" value="Ribosomal_uL10"/>
</dbReference>
<dbReference type="HAMAP" id="MF_00362">
    <property type="entry name" value="Ribosomal_uL10"/>
    <property type="match status" value="1"/>
</dbReference>
<comment type="similarity">
    <text evidence="1 5">Belongs to the universal ribosomal protein uL10 family.</text>
</comment>
<evidence type="ECO:0000256" key="1">
    <source>
        <dbReference type="ARBA" id="ARBA00008889"/>
    </source>
</evidence>
<keyword evidence="5" id="KW-0694">RNA-binding</keyword>
<dbReference type="GO" id="GO:0070180">
    <property type="term" value="F:large ribosomal subunit rRNA binding"/>
    <property type="evidence" value="ECO:0007669"/>
    <property type="project" value="UniProtKB-UniRule"/>
</dbReference>
<dbReference type="AlphaFoldDB" id="A0A2M7XCB0"/>
<keyword evidence="2 5" id="KW-0689">Ribosomal protein</keyword>
<dbReference type="Pfam" id="PF00466">
    <property type="entry name" value="Ribosomal_L10"/>
    <property type="match status" value="1"/>
</dbReference>
<name>A0A2M7XCB0_9BACT</name>
<dbReference type="Gene3D" id="3.30.70.1730">
    <property type="match status" value="1"/>
</dbReference>
<dbReference type="InterPro" id="IPR022973">
    <property type="entry name" value="Ribosomal_uL10_bac"/>
</dbReference>
<proteinExistence type="inferred from homology"/>
<evidence type="ECO:0000256" key="5">
    <source>
        <dbReference type="HAMAP-Rule" id="MF_00362"/>
    </source>
</evidence>
<dbReference type="EMBL" id="PFWU01000036">
    <property type="protein sequence ID" value="PJA45462.1"/>
    <property type="molecule type" value="Genomic_DNA"/>
</dbReference>